<feature type="compositionally biased region" description="Polar residues" evidence="7">
    <location>
        <begin position="178"/>
        <end position="192"/>
    </location>
</feature>
<dbReference type="PROSITE" id="PS00108">
    <property type="entry name" value="PROTEIN_KINASE_ST"/>
    <property type="match status" value="1"/>
</dbReference>
<feature type="compositionally biased region" description="Polar residues" evidence="7">
    <location>
        <begin position="796"/>
        <end position="810"/>
    </location>
</feature>
<evidence type="ECO:0000256" key="6">
    <source>
        <dbReference type="PROSITE-ProRule" id="PRU10141"/>
    </source>
</evidence>
<keyword evidence="4" id="KW-0418">Kinase</keyword>
<feature type="compositionally biased region" description="Low complexity" evidence="7">
    <location>
        <begin position="75"/>
        <end position="94"/>
    </location>
</feature>
<gene>
    <name evidence="10" type="ORF">T265_06687</name>
</gene>
<keyword evidence="11" id="KW-1185">Reference proteome</keyword>
<dbReference type="InterPro" id="IPR011009">
    <property type="entry name" value="Kinase-like_dom_sf"/>
</dbReference>
<dbReference type="Gene3D" id="3.30.200.20">
    <property type="entry name" value="Phosphorylase Kinase, domain 1"/>
    <property type="match status" value="1"/>
</dbReference>
<evidence type="ECO:0000259" key="8">
    <source>
        <dbReference type="PROSITE" id="PS50011"/>
    </source>
</evidence>
<protein>
    <recommendedName>
        <fullName evidence="12">Mitogen-activated protein kinase kinase kinase 9</fullName>
    </recommendedName>
</protein>
<evidence type="ECO:0000313" key="10">
    <source>
        <dbReference type="EMBL" id="KER25997.1"/>
    </source>
</evidence>
<feature type="compositionally biased region" description="Low complexity" evidence="7">
    <location>
        <begin position="697"/>
        <end position="712"/>
    </location>
</feature>
<organism evidence="10 11">
    <name type="scientific">Opisthorchis viverrini</name>
    <name type="common">Southeast Asian liver fluke</name>
    <dbReference type="NCBI Taxonomy" id="6198"/>
    <lineage>
        <taxon>Eukaryota</taxon>
        <taxon>Metazoa</taxon>
        <taxon>Spiralia</taxon>
        <taxon>Lophotrochozoa</taxon>
        <taxon>Platyhelminthes</taxon>
        <taxon>Trematoda</taxon>
        <taxon>Digenea</taxon>
        <taxon>Opisthorchiida</taxon>
        <taxon>Opisthorchiata</taxon>
        <taxon>Opisthorchiidae</taxon>
        <taxon>Opisthorchis</taxon>
    </lineage>
</organism>
<dbReference type="SMART" id="SM00220">
    <property type="entry name" value="S_TKc"/>
    <property type="match status" value="1"/>
</dbReference>
<feature type="region of interest" description="Disordered" evidence="7">
    <location>
        <begin position="1454"/>
        <end position="1474"/>
    </location>
</feature>
<feature type="compositionally biased region" description="Polar residues" evidence="7">
    <location>
        <begin position="47"/>
        <end position="61"/>
    </location>
</feature>
<feature type="region of interest" description="Disordered" evidence="7">
    <location>
        <begin position="175"/>
        <end position="237"/>
    </location>
</feature>
<dbReference type="InterPro" id="IPR001245">
    <property type="entry name" value="Ser-Thr/Tyr_kinase_cat_dom"/>
</dbReference>
<feature type="region of interest" description="Disordered" evidence="7">
    <location>
        <begin position="31"/>
        <end position="140"/>
    </location>
</feature>
<evidence type="ECO:0000256" key="1">
    <source>
        <dbReference type="ARBA" id="ARBA00022527"/>
    </source>
</evidence>
<dbReference type="SUPFAM" id="SSF56112">
    <property type="entry name" value="Protein kinase-like (PK-like)"/>
    <property type="match status" value="1"/>
</dbReference>
<reference evidence="10 11" key="1">
    <citation type="submission" date="2013-11" db="EMBL/GenBank/DDBJ databases">
        <title>Opisthorchis viverrini - life in the bile duct.</title>
        <authorList>
            <person name="Young N.D."/>
            <person name="Nagarajan N."/>
            <person name="Lin S.J."/>
            <person name="Korhonen P.K."/>
            <person name="Jex A.R."/>
            <person name="Hall R.S."/>
            <person name="Safavi-Hemami H."/>
            <person name="Kaewkong W."/>
            <person name="Bertrand D."/>
            <person name="Gao S."/>
            <person name="Seet Q."/>
            <person name="Wongkham S."/>
            <person name="Teh B.T."/>
            <person name="Wongkham C."/>
            <person name="Intapan P.M."/>
            <person name="Maleewong W."/>
            <person name="Yang X."/>
            <person name="Hu M."/>
            <person name="Wang Z."/>
            <person name="Hofmann A."/>
            <person name="Sternberg P.W."/>
            <person name="Tan P."/>
            <person name="Wang J."/>
            <person name="Gasser R.B."/>
        </authorList>
    </citation>
    <scope>NUCLEOTIDE SEQUENCE [LARGE SCALE GENOMIC DNA]</scope>
</reference>
<dbReference type="EMBL" id="KL596760">
    <property type="protein sequence ID" value="KER25997.1"/>
    <property type="molecule type" value="Genomic_DNA"/>
</dbReference>
<dbReference type="InterPro" id="IPR051681">
    <property type="entry name" value="Ser/Thr_Kinases-Pseudokinases"/>
</dbReference>
<dbReference type="GO" id="GO:0004674">
    <property type="term" value="F:protein serine/threonine kinase activity"/>
    <property type="evidence" value="ECO:0007669"/>
    <property type="project" value="UniProtKB-KW"/>
</dbReference>
<feature type="domain" description="Protein kinase" evidence="8">
    <location>
        <begin position="244"/>
        <end position="510"/>
    </location>
</feature>
<name>A0A074ZJN2_OPIVI</name>
<dbReference type="Gene3D" id="1.10.510.10">
    <property type="entry name" value="Transferase(Phosphotransferase) domain 1"/>
    <property type="match status" value="1"/>
</dbReference>
<dbReference type="OrthoDB" id="339325at2759"/>
<feature type="compositionally biased region" description="Basic and acidic residues" evidence="7">
    <location>
        <begin position="64"/>
        <end position="73"/>
    </location>
</feature>
<feature type="region of interest" description="Disordered" evidence="7">
    <location>
        <begin position="968"/>
        <end position="993"/>
    </location>
</feature>
<dbReference type="Proteomes" id="UP000054324">
    <property type="component" value="Unassembled WGS sequence"/>
</dbReference>
<evidence type="ECO:0000256" key="4">
    <source>
        <dbReference type="ARBA" id="ARBA00022777"/>
    </source>
</evidence>
<dbReference type="InterPro" id="IPR000095">
    <property type="entry name" value="CRIB_dom"/>
</dbReference>
<keyword evidence="5 6" id="KW-0067">ATP-binding</keyword>
<keyword evidence="3 6" id="KW-0547">Nucleotide-binding</keyword>
<feature type="compositionally biased region" description="Polar residues" evidence="7">
    <location>
        <begin position="846"/>
        <end position="857"/>
    </location>
</feature>
<dbReference type="PANTHER" id="PTHR44329">
    <property type="entry name" value="SERINE/THREONINE-PROTEIN KINASE TNNI3K-RELATED"/>
    <property type="match status" value="1"/>
</dbReference>
<dbReference type="Pfam" id="PF07714">
    <property type="entry name" value="PK_Tyr_Ser-Thr"/>
    <property type="match status" value="1"/>
</dbReference>
<evidence type="ECO:0000256" key="7">
    <source>
        <dbReference type="SAM" id="MobiDB-lite"/>
    </source>
</evidence>
<feature type="region of interest" description="Disordered" evidence="7">
    <location>
        <begin position="671"/>
        <end position="719"/>
    </location>
</feature>
<evidence type="ECO:0000256" key="3">
    <source>
        <dbReference type="ARBA" id="ARBA00022741"/>
    </source>
</evidence>
<proteinExistence type="predicted"/>
<dbReference type="GO" id="GO:0005524">
    <property type="term" value="F:ATP binding"/>
    <property type="evidence" value="ECO:0007669"/>
    <property type="project" value="UniProtKB-UniRule"/>
</dbReference>
<dbReference type="RefSeq" id="XP_009170276.1">
    <property type="nucleotide sequence ID" value="XM_009172012.1"/>
</dbReference>
<evidence type="ECO:0000259" key="9">
    <source>
        <dbReference type="PROSITE" id="PS50108"/>
    </source>
</evidence>
<dbReference type="InterPro" id="IPR008271">
    <property type="entry name" value="Ser/Thr_kinase_AS"/>
</dbReference>
<feature type="region of interest" description="Disordered" evidence="7">
    <location>
        <begin position="1503"/>
        <end position="1525"/>
    </location>
</feature>
<evidence type="ECO:0008006" key="12">
    <source>
        <dbReference type="Google" id="ProtNLM"/>
    </source>
</evidence>
<dbReference type="PROSITE" id="PS50011">
    <property type="entry name" value="PROTEIN_KINASE_DOM"/>
    <property type="match status" value="1"/>
</dbReference>
<keyword evidence="2" id="KW-0808">Transferase</keyword>
<dbReference type="KEGG" id="ovi:T265_06687"/>
<feature type="region of interest" description="Disordered" evidence="7">
    <location>
        <begin position="1667"/>
        <end position="1701"/>
    </location>
</feature>
<sequence>MGEQCPDHTSMFPFTNADIKYVASSEKGALSGLDARDIMLLDKGPSRPTTLSRHSPLNVISTGDPERAADEHQNGTSSSEQSPGSETPSTSSEQVLDSKNPPVQYIPSSEIDHHQLLGGDDPCDSDGQDSRMGEQCPDHTSMFPFTNADIKYVASSEKGALSGLDARDIMLLDKGPSRPTTLSRHSPLNVISTGDPERAADEHQNGTSSSEQSPGSETPSTSSEQVLDSKNPPVQYIPSSEIDHHQLQFIGSGAFGTVYRTLWRDQVVALKILNLPSGKIDREASHLCRLAHPNVVRFFGVCELGLHDSPALVMEFAHGGPLNRVLATHPILGPSTLLNWAIQVATGMAYLHSDAHLVHRDLKSSNILIREPLAKPYGESDLRNCTLIITDFGMACRSSELVSQQSKLGTVAYAAPEVCRQSNFSFHSDVWSYGVVLWELLTLETPFRHFEQPRLLFIIGMYNYTLHIPDDVPELFSDLLSDCWSATPMDRPKFEEIIARLQCSTYCEFLSMDAEELARVQSGWRNAIAAYHQEEQEAAAATLSSSITDVSQHTSMVDDDLTVEKELLQHGWESLDQQWQELVARQQEIDMKEENYTRMLGTLGHQFTLLAVLAANQLKEWPAPATSSLKPLPPPTARKRPFVRTFFRWGANSSEVPARSGGQMVNAPITKEPKASVGSQRSLANLDTAESTQVTPSTTRSSDSLAPSSSDSMQQNRLGCSLGGIPHISPPVNMKHMVHVDHDWIRGHHHGIGDSSICLFPCVLQSNNYEAITRDRLQQLCDLPVGSKKHPCPNDLHQTTPTDQPHTLTQPYRPPNRDSPSVDAPTIDRHMSHQWSGGSERAGTHSLKNPTSRSQPSVDHLFSVRKPLPKAYRAAPKTLRKVSPTVITGTTVGADPGDIFSRTSSRSCGYSNFFTPVSGSEVDSPVGATRGSVDLWNAKTQPRVIDNRSSLHTRRAATIGRSVALQVDHDLQPASGSNRLDSSDRRRSASGPILSSNLVNQSATCFPGEPQSCRCIHRNVLTATDELVRMLSSLDPPTLSTITNRPPPSFEQGCPPTEDDSKRCIRNSVETALWSAFRLAVSISYLPHLEADLAGMQDSGRTPGASFATSNSDSVGTTDFKNFTTGSIIANEEHTSSQMRQRFHRNPQRQPVRPGGLFHPRFGNKCAASKLSASSSRPPFGTSAFDSRLRIQSVDRLGQPNVYLCVRCRQPAVLAELSGDSRIDHQAEFGDPHSPFLGMLAGSGRRPTASSSSSNTCQESSAAVVHTFSNSPTPSPTGALFAYPPCWACVRQPLPPRGMAQRQMDQTFTPSCRLHTPSNLCYLCAVRGAQLHTPSHSSSEVASNLSSPSTDEHICYDHPPTDYSNHARSLSTYSHTATAVTTRPFTPVLSPTTADSCRHHPQQQQLYSHPGRHHSTTSCWANADLDRLRPPITAQRIGAQRSFDLGVSNTRNATVPSTGQRQPPLDHVKADSHPSLSFTSYNPVAHSRDAYFKATQDGYLNPTVPAMSPLSTGHPEEFQSPWDDTTKVRSRLHSLDHRLRWRPTDEDEVEKHPSGQASGDSDDSDGSFNGFRQVGHKGHLRQQDEDGLTLVPTDGLDGVACVLNEKDHSLHVNGDPVGACSSRVHERSVPKTSVSRRLLYRSPAIRSARKPTFLSLGHYRSRPDCFRLPWPQNTSSSPADSPERQKESPCGPFVSDHATLL</sequence>
<dbReference type="InterPro" id="IPR000719">
    <property type="entry name" value="Prot_kinase_dom"/>
</dbReference>
<feature type="region of interest" description="Disordered" evidence="7">
    <location>
        <begin position="1038"/>
        <end position="1062"/>
    </location>
</feature>
<dbReference type="PANTHER" id="PTHR44329:SF288">
    <property type="entry name" value="MITOGEN-ACTIVATED PROTEIN KINASE KINASE KINASE 20"/>
    <property type="match status" value="1"/>
</dbReference>
<feature type="compositionally biased region" description="Polar residues" evidence="7">
    <location>
        <begin position="677"/>
        <end position="696"/>
    </location>
</feature>
<dbReference type="PROSITE" id="PS00107">
    <property type="entry name" value="PROTEIN_KINASE_ATP"/>
    <property type="match status" value="1"/>
</dbReference>
<accession>A0A074ZJN2</accession>
<dbReference type="PROSITE" id="PS50108">
    <property type="entry name" value="CRIB"/>
    <property type="match status" value="1"/>
</dbReference>
<dbReference type="STRING" id="6198.A0A074ZJN2"/>
<feature type="compositionally biased region" description="Basic and acidic residues" evidence="7">
    <location>
        <begin position="195"/>
        <end position="204"/>
    </location>
</feature>
<dbReference type="InterPro" id="IPR017441">
    <property type="entry name" value="Protein_kinase_ATP_BS"/>
</dbReference>
<dbReference type="CTD" id="20320866"/>
<feature type="compositionally biased region" description="Basic and acidic residues" evidence="7">
    <location>
        <begin position="1543"/>
        <end position="1553"/>
    </location>
</feature>
<feature type="compositionally biased region" description="Low complexity" evidence="7">
    <location>
        <begin position="206"/>
        <end position="225"/>
    </location>
</feature>
<dbReference type="GeneID" id="20320866"/>
<feature type="domain" description="CRIB" evidence="9">
    <location>
        <begin position="728"/>
        <end position="741"/>
    </location>
</feature>
<evidence type="ECO:0000256" key="2">
    <source>
        <dbReference type="ARBA" id="ARBA00022679"/>
    </source>
</evidence>
<evidence type="ECO:0000313" key="11">
    <source>
        <dbReference type="Proteomes" id="UP000054324"/>
    </source>
</evidence>
<evidence type="ECO:0000256" key="5">
    <source>
        <dbReference type="ARBA" id="ARBA00022840"/>
    </source>
</evidence>
<feature type="binding site" evidence="6">
    <location>
        <position position="271"/>
    </location>
    <ligand>
        <name>ATP</name>
        <dbReference type="ChEBI" id="CHEBI:30616"/>
    </ligand>
</feature>
<feature type="region of interest" description="Disordered" evidence="7">
    <location>
        <begin position="1543"/>
        <end position="1589"/>
    </location>
</feature>
<feature type="region of interest" description="Disordered" evidence="7">
    <location>
        <begin position="792"/>
        <end position="859"/>
    </location>
</feature>
<keyword evidence="1" id="KW-0723">Serine/threonine-protein kinase</keyword>